<dbReference type="Proteomes" id="UP000299102">
    <property type="component" value="Unassembled WGS sequence"/>
</dbReference>
<dbReference type="EMBL" id="BGZK01001251">
    <property type="protein sequence ID" value="GBP75513.1"/>
    <property type="molecule type" value="Genomic_DNA"/>
</dbReference>
<keyword evidence="3" id="KW-1185">Reference proteome</keyword>
<dbReference type="AlphaFoldDB" id="A0A4C1YJR2"/>
<organism evidence="2 3">
    <name type="scientific">Eumeta variegata</name>
    <name type="common">Bagworm moth</name>
    <name type="synonym">Eumeta japonica</name>
    <dbReference type="NCBI Taxonomy" id="151549"/>
    <lineage>
        <taxon>Eukaryota</taxon>
        <taxon>Metazoa</taxon>
        <taxon>Ecdysozoa</taxon>
        <taxon>Arthropoda</taxon>
        <taxon>Hexapoda</taxon>
        <taxon>Insecta</taxon>
        <taxon>Pterygota</taxon>
        <taxon>Neoptera</taxon>
        <taxon>Endopterygota</taxon>
        <taxon>Lepidoptera</taxon>
        <taxon>Glossata</taxon>
        <taxon>Ditrysia</taxon>
        <taxon>Tineoidea</taxon>
        <taxon>Psychidae</taxon>
        <taxon>Oiketicinae</taxon>
        <taxon>Eumeta</taxon>
    </lineage>
</organism>
<sequence length="259" mass="28476">MILTEVQINISARVRQPAGVRGAVGAVLQSFTRGLTSGLVPALRLRLRPRRGGVRRRCTPTQRHAAGLYSPIVDASQTQCTCDRCTESERRAVRVDRIVHVSLRTSLLLYSWPFKHARLEIAACTLNEDVIANVVYLDAAVRCTWFNIEYALTGHPTVYNAGGFETLNLQCTSDPLRALSELDGPVGAYHIEIILGVDRFAPFVVQINETSSVVYTRPHARSRTRVASCLSVTFPFGSRSSDHGPAPDVSPFSIRNTGT</sequence>
<proteinExistence type="predicted"/>
<accession>A0A4C1YJR2</accession>
<comment type="caution">
    <text evidence="2">The sequence shown here is derived from an EMBL/GenBank/DDBJ whole genome shotgun (WGS) entry which is preliminary data.</text>
</comment>
<feature type="region of interest" description="Disordered" evidence="1">
    <location>
        <begin position="238"/>
        <end position="259"/>
    </location>
</feature>
<evidence type="ECO:0000313" key="2">
    <source>
        <dbReference type="EMBL" id="GBP75513.1"/>
    </source>
</evidence>
<name>A0A4C1YJR2_EUMVA</name>
<protein>
    <submittedName>
        <fullName evidence="2">Uncharacterized protein</fullName>
    </submittedName>
</protein>
<evidence type="ECO:0000256" key="1">
    <source>
        <dbReference type="SAM" id="MobiDB-lite"/>
    </source>
</evidence>
<evidence type="ECO:0000313" key="3">
    <source>
        <dbReference type="Proteomes" id="UP000299102"/>
    </source>
</evidence>
<reference evidence="2 3" key="1">
    <citation type="journal article" date="2019" name="Commun. Biol.">
        <title>The bagworm genome reveals a unique fibroin gene that provides high tensile strength.</title>
        <authorList>
            <person name="Kono N."/>
            <person name="Nakamura H."/>
            <person name="Ohtoshi R."/>
            <person name="Tomita M."/>
            <person name="Numata K."/>
            <person name="Arakawa K."/>
        </authorList>
    </citation>
    <scope>NUCLEOTIDE SEQUENCE [LARGE SCALE GENOMIC DNA]</scope>
</reference>
<gene>
    <name evidence="2" type="ORF">EVAR_58794_1</name>
</gene>